<evidence type="ECO:0000313" key="2">
    <source>
        <dbReference type="Proteomes" id="UP001367508"/>
    </source>
</evidence>
<dbReference type="AlphaFoldDB" id="A0AAN9PY06"/>
<dbReference type="EMBL" id="JAYMYQ010000009">
    <property type="protein sequence ID" value="KAK7312753.1"/>
    <property type="molecule type" value="Genomic_DNA"/>
</dbReference>
<organism evidence="1 2">
    <name type="scientific">Canavalia gladiata</name>
    <name type="common">Sword bean</name>
    <name type="synonym">Dolichos gladiatus</name>
    <dbReference type="NCBI Taxonomy" id="3824"/>
    <lineage>
        <taxon>Eukaryota</taxon>
        <taxon>Viridiplantae</taxon>
        <taxon>Streptophyta</taxon>
        <taxon>Embryophyta</taxon>
        <taxon>Tracheophyta</taxon>
        <taxon>Spermatophyta</taxon>
        <taxon>Magnoliopsida</taxon>
        <taxon>eudicotyledons</taxon>
        <taxon>Gunneridae</taxon>
        <taxon>Pentapetalae</taxon>
        <taxon>rosids</taxon>
        <taxon>fabids</taxon>
        <taxon>Fabales</taxon>
        <taxon>Fabaceae</taxon>
        <taxon>Papilionoideae</taxon>
        <taxon>50 kb inversion clade</taxon>
        <taxon>NPAAA clade</taxon>
        <taxon>indigoferoid/millettioid clade</taxon>
        <taxon>Phaseoleae</taxon>
        <taxon>Canavalia</taxon>
    </lineage>
</organism>
<protein>
    <submittedName>
        <fullName evidence="1">Uncharacterized protein</fullName>
    </submittedName>
</protein>
<accession>A0AAN9PY06</accession>
<keyword evidence="2" id="KW-1185">Reference proteome</keyword>
<evidence type="ECO:0000313" key="1">
    <source>
        <dbReference type="EMBL" id="KAK7312753.1"/>
    </source>
</evidence>
<proteinExistence type="predicted"/>
<comment type="caution">
    <text evidence="1">The sequence shown here is derived from an EMBL/GenBank/DDBJ whole genome shotgun (WGS) entry which is preliminary data.</text>
</comment>
<name>A0AAN9PY06_CANGL</name>
<reference evidence="1 2" key="1">
    <citation type="submission" date="2024-01" db="EMBL/GenBank/DDBJ databases">
        <title>The genomes of 5 underutilized Papilionoideae crops provide insights into root nodulation and disease resistanc.</title>
        <authorList>
            <person name="Jiang F."/>
        </authorList>
    </citation>
    <scope>NUCLEOTIDE SEQUENCE [LARGE SCALE GENOMIC DNA]</scope>
    <source>
        <strain evidence="1">LVBAO_FW01</strain>
        <tissue evidence="1">Leaves</tissue>
    </source>
</reference>
<dbReference type="Proteomes" id="UP001367508">
    <property type="component" value="Unassembled WGS sequence"/>
</dbReference>
<sequence length="73" mass="8199">MEDVRFCGVRQCQHSGDSDLLTWPNLIHSVETPPCGIRVILILPVTPPDALLARVETRTAAKLDRHQSILCYM</sequence>
<gene>
    <name evidence="1" type="ORF">VNO77_36854</name>
</gene>